<keyword evidence="3" id="KW-1185">Reference proteome</keyword>
<dbReference type="AlphaFoldDB" id="A0AAD9ED19"/>
<protein>
    <recommendedName>
        <fullName evidence="4">Secreted protein</fullName>
    </recommendedName>
</protein>
<accession>A0AAD9ED19</accession>
<evidence type="ECO:0000313" key="2">
    <source>
        <dbReference type="EMBL" id="KAK1843798.1"/>
    </source>
</evidence>
<comment type="caution">
    <text evidence="2">The sequence shown here is derived from an EMBL/GenBank/DDBJ whole genome shotgun (WGS) entry which is preliminary data.</text>
</comment>
<feature type="chain" id="PRO_5041935214" description="Secreted protein" evidence="1">
    <location>
        <begin position="39"/>
        <end position="70"/>
    </location>
</feature>
<sequence length="70" mass="7452">MTIARGSCDTTTSSSACCWVLGAGCWVLCACPVPAVEAVSGRELLPPYTAWKLLHHHWPLLSSSGPILEL</sequence>
<reference evidence="2" key="1">
    <citation type="submission" date="2023-01" db="EMBL/GenBank/DDBJ databases">
        <title>Colletotrichum chrysophilum M932 genome sequence.</title>
        <authorList>
            <person name="Baroncelli R."/>
        </authorList>
    </citation>
    <scope>NUCLEOTIDE SEQUENCE</scope>
    <source>
        <strain evidence="2">M932</strain>
    </source>
</reference>
<evidence type="ECO:0000313" key="3">
    <source>
        <dbReference type="Proteomes" id="UP001243330"/>
    </source>
</evidence>
<name>A0AAD9ED19_9PEZI</name>
<dbReference type="PROSITE" id="PS51257">
    <property type="entry name" value="PROKAR_LIPOPROTEIN"/>
    <property type="match status" value="1"/>
</dbReference>
<evidence type="ECO:0008006" key="4">
    <source>
        <dbReference type="Google" id="ProtNLM"/>
    </source>
</evidence>
<keyword evidence="1" id="KW-0732">Signal</keyword>
<feature type="signal peptide" evidence="1">
    <location>
        <begin position="1"/>
        <end position="38"/>
    </location>
</feature>
<dbReference type="Proteomes" id="UP001243330">
    <property type="component" value="Unassembled WGS sequence"/>
</dbReference>
<gene>
    <name evidence="2" type="ORF">CCHR01_13586</name>
</gene>
<evidence type="ECO:0000256" key="1">
    <source>
        <dbReference type="SAM" id="SignalP"/>
    </source>
</evidence>
<dbReference type="EMBL" id="JAQOWY010000340">
    <property type="protein sequence ID" value="KAK1843798.1"/>
    <property type="molecule type" value="Genomic_DNA"/>
</dbReference>
<proteinExistence type="predicted"/>
<organism evidence="2 3">
    <name type="scientific">Colletotrichum chrysophilum</name>
    <dbReference type="NCBI Taxonomy" id="1836956"/>
    <lineage>
        <taxon>Eukaryota</taxon>
        <taxon>Fungi</taxon>
        <taxon>Dikarya</taxon>
        <taxon>Ascomycota</taxon>
        <taxon>Pezizomycotina</taxon>
        <taxon>Sordariomycetes</taxon>
        <taxon>Hypocreomycetidae</taxon>
        <taxon>Glomerellales</taxon>
        <taxon>Glomerellaceae</taxon>
        <taxon>Colletotrichum</taxon>
        <taxon>Colletotrichum gloeosporioides species complex</taxon>
    </lineage>
</organism>